<evidence type="ECO:0000313" key="3">
    <source>
        <dbReference type="Proteomes" id="UP000007115"/>
    </source>
</evidence>
<dbReference type="SUPFAM" id="SSF53167">
    <property type="entry name" value="Purine and uridine phosphorylases"/>
    <property type="match status" value="1"/>
</dbReference>
<dbReference type="RefSeq" id="XP_013952273.1">
    <property type="nucleotide sequence ID" value="XM_014096798.1"/>
</dbReference>
<dbReference type="AlphaFoldDB" id="G9N5N3"/>
<dbReference type="STRING" id="413071.G9N5N3"/>
<organism evidence="2 3">
    <name type="scientific">Hypocrea virens (strain Gv29-8 / FGSC 10586)</name>
    <name type="common">Gliocladium virens</name>
    <name type="synonym">Trichoderma virens</name>
    <dbReference type="NCBI Taxonomy" id="413071"/>
    <lineage>
        <taxon>Eukaryota</taxon>
        <taxon>Fungi</taxon>
        <taxon>Dikarya</taxon>
        <taxon>Ascomycota</taxon>
        <taxon>Pezizomycotina</taxon>
        <taxon>Sordariomycetes</taxon>
        <taxon>Hypocreomycetidae</taxon>
        <taxon>Hypocreales</taxon>
        <taxon>Hypocreaceae</taxon>
        <taxon>Trichoderma</taxon>
    </lineage>
</organism>
<dbReference type="InterPro" id="IPR035994">
    <property type="entry name" value="Nucleoside_phosphorylase_sf"/>
</dbReference>
<sequence>MPCQGPSGREDFEIALVCALETEFEAACLVVEQFWDGGEDFYGKAAGDMNSYRTGRIGRHNIVLLLLSGMGKVRAAHAAANLHSSFTRLRLVLLVGGCAATPRVDDAEILLGDVIISTGVVQYDFGRKYPGGFVRKDSARDNLSKPCKEVENILAALQVSNMKSLLAERTAGLLLRLQNTTAKHGYGIKYQYPGIREDKLYEATYRHKHHVAITDCSVCSQSDNIVCDAALQTPCEDLGCEKSHLVYRKRLEEKLQICQSGDISHQNPAIFFGIFGSGDMVMRSGEDRDALADREKVIAFEMEAAGIWEEVPSIIIKGAFDYGDSHKNKRWQAFASATAACAARAVIEQLAWTDRGESRLLSRGIGMEIPFIS</sequence>
<evidence type="ECO:0000313" key="2">
    <source>
        <dbReference type="EMBL" id="EHK18075.1"/>
    </source>
</evidence>
<dbReference type="GeneID" id="25794401"/>
<dbReference type="GO" id="GO:0009116">
    <property type="term" value="P:nucleoside metabolic process"/>
    <property type="evidence" value="ECO:0007669"/>
    <property type="project" value="InterPro"/>
</dbReference>
<name>G9N5N3_HYPVG</name>
<dbReference type="InParanoid" id="G9N5N3"/>
<reference evidence="2 3" key="1">
    <citation type="journal article" date="2011" name="Genome Biol.">
        <title>Comparative genome sequence analysis underscores mycoparasitism as the ancestral life style of Trichoderma.</title>
        <authorList>
            <person name="Kubicek C.P."/>
            <person name="Herrera-Estrella A."/>
            <person name="Seidl-Seiboth V."/>
            <person name="Martinez D.A."/>
            <person name="Druzhinina I.S."/>
            <person name="Thon M."/>
            <person name="Zeilinger S."/>
            <person name="Casas-Flores S."/>
            <person name="Horwitz B.A."/>
            <person name="Mukherjee P.K."/>
            <person name="Mukherjee M."/>
            <person name="Kredics L."/>
            <person name="Alcaraz L.D."/>
            <person name="Aerts A."/>
            <person name="Antal Z."/>
            <person name="Atanasova L."/>
            <person name="Cervantes-Badillo M.G."/>
            <person name="Challacombe J."/>
            <person name="Chertkov O."/>
            <person name="McCluskey K."/>
            <person name="Coulpier F."/>
            <person name="Deshpande N."/>
            <person name="von Doehren H."/>
            <person name="Ebbole D.J."/>
            <person name="Esquivel-Naranjo E.U."/>
            <person name="Fekete E."/>
            <person name="Flipphi M."/>
            <person name="Glaser F."/>
            <person name="Gomez-Rodriguez E.Y."/>
            <person name="Gruber S."/>
            <person name="Han C."/>
            <person name="Henrissat B."/>
            <person name="Hermosa R."/>
            <person name="Hernandez-Onate M."/>
            <person name="Karaffa L."/>
            <person name="Kosti I."/>
            <person name="Le Crom S."/>
            <person name="Lindquist E."/>
            <person name="Lucas S."/>
            <person name="Luebeck M."/>
            <person name="Luebeck P.S."/>
            <person name="Margeot A."/>
            <person name="Metz B."/>
            <person name="Misra M."/>
            <person name="Nevalainen H."/>
            <person name="Omann M."/>
            <person name="Packer N."/>
            <person name="Perrone G."/>
            <person name="Uresti-Rivera E.E."/>
            <person name="Salamov A."/>
            <person name="Schmoll M."/>
            <person name="Seiboth B."/>
            <person name="Shapiro H."/>
            <person name="Sukno S."/>
            <person name="Tamayo-Ramos J.A."/>
            <person name="Tisch D."/>
            <person name="Wiest A."/>
            <person name="Wilkinson H.H."/>
            <person name="Zhang M."/>
            <person name="Coutinho P.M."/>
            <person name="Kenerley C.M."/>
            <person name="Monte E."/>
            <person name="Baker S.E."/>
            <person name="Grigoriev I.V."/>
        </authorList>
    </citation>
    <scope>NUCLEOTIDE SEQUENCE [LARGE SCALE GENOMIC DNA]</scope>
    <source>
        <strain evidence="3">Gv29-8 / FGSC 10586</strain>
    </source>
</reference>
<dbReference type="VEuPathDB" id="FungiDB:TRIVIDRAFT_45190"/>
<comment type="caution">
    <text evidence="2">The sequence shown here is derived from an EMBL/GenBank/DDBJ whole genome shotgun (WGS) entry which is preliminary data.</text>
</comment>
<dbReference type="OrthoDB" id="1658288at2759"/>
<protein>
    <recommendedName>
        <fullName evidence="1">Nucleoside phosphorylase domain-containing protein</fullName>
    </recommendedName>
</protein>
<dbReference type="OMA" id="YPGIRED"/>
<dbReference type="eggNOG" id="ENOG502T8I5">
    <property type="taxonomic scope" value="Eukaryota"/>
</dbReference>
<proteinExistence type="predicted"/>
<keyword evidence="3" id="KW-1185">Reference proteome</keyword>
<evidence type="ECO:0000259" key="1">
    <source>
        <dbReference type="Pfam" id="PF01048"/>
    </source>
</evidence>
<dbReference type="PANTHER" id="PTHR46082">
    <property type="entry name" value="ATP/GTP-BINDING PROTEIN-RELATED"/>
    <property type="match status" value="1"/>
</dbReference>
<dbReference type="InterPro" id="IPR053137">
    <property type="entry name" value="NLR-like"/>
</dbReference>
<dbReference type="Proteomes" id="UP000007115">
    <property type="component" value="Unassembled WGS sequence"/>
</dbReference>
<dbReference type="Pfam" id="PF01048">
    <property type="entry name" value="PNP_UDP_1"/>
    <property type="match status" value="1"/>
</dbReference>
<dbReference type="InterPro" id="IPR000845">
    <property type="entry name" value="Nucleoside_phosphorylase_d"/>
</dbReference>
<dbReference type="GO" id="GO:0003824">
    <property type="term" value="F:catalytic activity"/>
    <property type="evidence" value="ECO:0007669"/>
    <property type="project" value="InterPro"/>
</dbReference>
<dbReference type="EMBL" id="ABDF02000087">
    <property type="protein sequence ID" value="EHK18075.1"/>
    <property type="molecule type" value="Genomic_DNA"/>
</dbReference>
<gene>
    <name evidence="2" type="ORF">TRIVIDRAFT_45190</name>
</gene>
<dbReference type="HOGENOM" id="CLU_000288_34_22_1"/>
<feature type="domain" description="Nucleoside phosphorylase" evidence="1">
    <location>
        <begin position="14"/>
        <end position="133"/>
    </location>
</feature>
<dbReference type="PANTHER" id="PTHR46082:SF6">
    <property type="entry name" value="AAA+ ATPASE DOMAIN-CONTAINING PROTEIN-RELATED"/>
    <property type="match status" value="1"/>
</dbReference>
<dbReference type="Gene3D" id="3.40.50.1580">
    <property type="entry name" value="Nucleoside phosphorylase domain"/>
    <property type="match status" value="1"/>
</dbReference>
<accession>G9N5N3</accession>